<accession>A0AAV7YT38</accession>
<feature type="region of interest" description="Disordered" evidence="1">
    <location>
        <begin position="300"/>
        <end position="328"/>
    </location>
</feature>
<organism evidence="2 3">
    <name type="scientific">Anaeramoeba flamelloides</name>
    <dbReference type="NCBI Taxonomy" id="1746091"/>
    <lineage>
        <taxon>Eukaryota</taxon>
        <taxon>Metamonada</taxon>
        <taxon>Anaeramoebidae</taxon>
        <taxon>Anaeramoeba</taxon>
    </lineage>
</organism>
<dbReference type="SUPFAM" id="SSF48371">
    <property type="entry name" value="ARM repeat"/>
    <property type="match status" value="1"/>
</dbReference>
<protein>
    <submittedName>
        <fullName evidence="2">Armadillo repeat-containing protein 4 armc4</fullName>
    </submittedName>
</protein>
<dbReference type="Proteomes" id="UP001146793">
    <property type="component" value="Unassembled WGS sequence"/>
</dbReference>
<reference evidence="2" key="1">
    <citation type="submission" date="2022-08" db="EMBL/GenBank/DDBJ databases">
        <title>Novel sulphate-reducing endosymbionts in the free-living metamonad Anaeramoeba.</title>
        <authorList>
            <person name="Jerlstrom-Hultqvist J."/>
            <person name="Cepicka I."/>
            <person name="Gallot-Lavallee L."/>
            <person name="Salas-Leiva D."/>
            <person name="Curtis B.A."/>
            <person name="Zahonova K."/>
            <person name="Pipaliya S."/>
            <person name="Dacks J."/>
            <person name="Roger A.J."/>
        </authorList>
    </citation>
    <scope>NUCLEOTIDE SEQUENCE</scope>
    <source>
        <strain evidence="2">Busselton2</strain>
    </source>
</reference>
<feature type="compositionally biased region" description="Basic residues" evidence="1">
    <location>
        <begin position="300"/>
        <end position="319"/>
    </location>
</feature>
<gene>
    <name evidence="2" type="ORF">M0812_21874</name>
</gene>
<dbReference type="InterPro" id="IPR011989">
    <property type="entry name" value="ARM-like"/>
</dbReference>
<sequence length="564" mass="64473">MERTKNKENPLKSLLESEKLRLVGFGTASIGVGYYFCKQLISINRGEKESQILTTLIRGSEKSQAEALDEIIKINQESSDYFNEQFKTKLLPVLIKFLSSANFELGFLSAKIVMHLVSNRVYCYKFIELLGIKTLLYAIQQNIPGINNFELDYLINVLKALAKVIKIGKGRAAKKLSKAKGISLLVTLLHFEEVPTSIQIYTLKCLTWAAEFIPRLPVLLNKFHVWSMLLRTVSSKKNNNNLKVIEYTTSLINDCSKLQSEYHKQILQAGVISILFAIVLEKNKADFQMKVDFEKSKKGMVKGRGKDKKGIKEKKKEKKMKNENEREQREEIINNPSYQNILANSLISLTRFMKDSSICKLICSEYDIMFKIRDLFLSSNCSLLNFAGIRFIRVACENSLANKIAVRETRMISPIVQLLKGEKMGEVAVETICIIKILTQQAEKTQNIQFFIQSGLLKEILKILTYIESEHKILLTKQKINQEKNIDKIGNRNIKFKSKIHHLSFLRSKVVEIIASIRKLVFEKQIFPIIVGALNSDNFRIYTGAIFSIQNIVLLGAQLEKKIV</sequence>
<dbReference type="InterPro" id="IPR016024">
    <property type="entry name" value="ARM-type_fold"/>
</dbReference>
<proteinExistence type="predicted"/>
<comment type="caution">
    <text evidence="2">The sequence shown here is derived from an EMBL/GenBank/DDBJ whole genome shotgun (WGS) entry which is preliminary data.</text>
</comment>
<evidence type="ECO:0000256" key="1">
    <source>
        <dbReference type="SAM" id="MobiDB-lite"/>
    </source>
</evidence>
<evidence type="ECO:0000313" key="2">
    <source>
        <dbReference type="EMBL" id="KAJ3432928.1"/>
    </source>
</evidence>
<dbReference type="AlphaFoldDB" id="A0AAV7YT38"/>
<name>A0AAV7YT38_9EUKA</name>
<evidence type="ECO:0000313" key="3">
    <source>
        <dbReference type="Proteomes" id="UP001146793"/>
    </source>
</evidence>
<dbReference type="Gene3D" id="1.25.10.10">
    <property type="entry name" value="Leucine-rich Repeat Variant"/>
    <property type="match status" value="2"/>
</dbReference>
<dbReference type="EMBL" id="JANTQA010000047">
    <property type="protein sequence ID" value="KAJ3432928.1"/>
    <property type="molecule type" value="Genomic_DNA"/>
</dbReference>